<dbReference type="InterPro" id="IPR003959">
    <property type="entry name" value="ATPase_AAA_core"/>
</dbReference>
<protein>
    <recommendedName>
        <fullName evidence="1">AAA+ ATPase domain-containing protein</fullName>
    </recommendedName>
</protein>
<organism evidence="2 3">
    <name type="scientific">Penicillium steckii</name>
    <dbReference type="NCBI Taxonomy" id="303698"/>
    <lineage>
        <taxon>Eukaryota</taxon>
        <taxon>Fungi</taxon>
        <taxon>Dikarya</taxon>
        <taxon>Ascomycota</taxon>
        <taxon>Pezizomycotina</taxon>
        <taxon>Eurotiomycetes</taxon>
        <taxon>Eurotiomycetidae</taxon>
        <taxon>Eurotiales</taxon>
        <taxon>Aspergillaceae</taxon>
        <taxon>Penicillium</taxon>
    </lineage>
</organism>
<dbReference type="STRING" id="303698.A0A1V6SLN4"/>
<comment type="caution">
    <text evidence="2">The sequence shown here is derived from an EMBL/GenBank/DDBJ whole genome shotgun (WGS) entry which is preliminary data.</text>
</comment>
<evidence type="ECO:0000313" key="2">
    <source>
        <dbReference type="EMBL" id="OQE14584.1"/>
    </source>
</evidence>
<name>A0A1V6SLN4_9EURO</name>
<sequence length="350" mass="40138">MANASGRDILTTIYLIRESNDISELPRQRDDLGHEVMSKDHPPDDPFPLLLPAEIIGFGFHDRKWRSLTVDHIDEIKWNRKAFENLVVDSDHKDVIEALVTSHTAATKSTDFMEGKGNGLILLLHGGPGTGKTLTAESVAELTHKPLYRIFCGDIGTNVEEVEKYLKSVLYIGTVWECVVLLDEADVFLEERQTDQLQRNAQVSIFLRALEYYDGILILTSNRVGTFDEAFKSRIHVSLHYPYLNKQSRHRIWLNFIDSLGEKDAKIDDIKKGVNFLAKQRLNGREIRNTVKMAMQLAQFYGKRLEYSHLERIMDISTKFSDYLKDVHGHSDSEWALNKGLRGQERKHKS</sequence>
<accession>A0A1V6SLN4</accession>
<dbReference type="AlphaFoldDB" id="A0A1V6SLN4"/>
<dbReference type="PANTHER" id="PTHR46411">
    <property type="entry name" value="FAMILY ATPASE, PUTATIVE-RELATED"/>
    <property type="match status" value="1"/>
</dbReference>
<dbReference type="PANTHER" id="PTHR46411:SF2">
    <property type="entry name" value="AAA+ ATPASE DOMAIN-CONTAINING PROTEIN"/>
    <property type="match status" value="1"/>
</dbReference>
<dbReference type="SUPFAM" id="SSF52540">
    <property type="entry name" value="P-loop containing nucleoside triphosphate hydrolases"/>
    <property type="match status" value="1"/>
</dbReference>
<dbReference type="EMBL" id="MLKD01000034">
    <property type="protein sequence ID" value="OQE14584.1"/>
    <property type="molecule type" value="Genomic_DNA"/>
</dbReference>
<dbReference type="Pfam" id="PF23232">
    <property type="entry name" value="AAA_lid_13"/>
    <property type="match status" value="1"/>
</dbReference>
<dbReference type="GO" id="GO:0016887">
    <property type="term" value="F:ATP hydrolysis activity"/>
    <property type="evidence" value="ECO:0007669"/>
    <property type="project" value="InterPro"/>
</dbReference>
<keyword evidence="3" id="KW-1185">Reference proteome</keyword>
<dbReference type="InterPro" id="IPR056599">
    <property type="entry name" value="AAA_lid_fung"/>
</dbReference>
<dbReference type="GO" id="GO:0005524">
    <property type="term" value="F:ATP binding"/>
    <property type="evidence" value="ECO:0007669"/>
    <property type="project" value="InterPro"/>
</dbReference>
<evidence type="ECO:0000313" key="3">
    <source>
        <dbReference type="Proteomes" id="UP000191285"/>
    </source>
</evidence>
<dbReference type="Pfam" id="PF00004">
    <property type="entry name" value="AAA"/>
    <property type="match status" value="1"/>
</dbReference>
<dbReference type="SMART" id="SM00382">
    <property type="entry name" value="AAA"/>
    <property type="match status" value="1"/>
</dbReference>
<dbReference type="OrthoDB" id="10042665at2759"/>
<proteinExistence type="predicted"/>
<dbReference type="InterPro" id="IPR027417">
    <property type="entry name" value="P-loop_NTPase"/>
</dbReference>
<feature type="domain" description="AAA+ ATPase" evidence="1">
    <location>
        <begin position="118"/>
        <end position="245"/>
    </location>
</feature>
<evidence type="ECO:0000259" key="1">
    <source>
        <dbReference type="SMART" id="SM00382"/>
    </source>
</evidence>
<gene>
    <name evidence="2" type="ORF">PENSTE_c034G03910</name>
</gene>
<reference evidence="3" key="1">
    <citation type="journal article" date="2017" name="Nat. Microbiol.">
        <title>Global analysis of biosynthetic gene clusters reveals vast potential of secondary metabolite production in Penicillium species.</title>
        <authorList>
            <person name="Nielsen J.C."/>
            <person name="Grijseels S."/>
            <person name="Prigent S."/>
            <person name="Ji B."/>
            <person name="Dainat J."/>
            <person name="Nielsen K.F."/>
            <person name="Frisvad J.C."/>
            <person name="Workman M."/>
            <person name="Nielsen J."/>
        </authorList>
    </citation>
    <scope>NUCLEOTIDE SEQUENCE [LARGE SCALE GENOMIC DNA]</scope>
    <source>
        <strain evidence="3">IBT 24891</strain>
    </source>
</reference>
<dbReference type="InterPro" id="IPR003593">
    <property type="entry name" value="AAA+_ATPase"/>
</dbReference>
<dbReference type="Gene3D" id="3.40.50.300">
    <property type="entry name" value="P-loop containing nucleotide triphosphate hydrolases"/>
    <property type="match status" value="1"/>
</dbReference>
<dbReference type="Proteomes" id="UP000191285">
    <property type="component" value="Unassembled WGS sequence"/>
</dbReference>